<accession>A0A401GED0</accession>
<evidence type="ECO:0000313" key="7">
    <source>
        <dbReference type="EMBL" id="GBE80463.1"/>
    </source>
</evidence>
<dbReference type="InterPro" id="IPR001461">
    <property type="entry name" value="Aspartic_peptidase_A1"/>
</dbReference>
<dbReference type="GeneID" id="38777380"/>
<gene>
    <name evidence="7" type="ORF">SCP_0301780</name>
</gene>
<proteinExistence type="inferred from homology"/>
<dbReference type="EMBL" id="BFAD01000003">
    <property type="protein sequence ID" value="GBE80463.1"/>
    <property type="molecule type" value="Genomic_DNA"/>
</dbReference>
<dbReference type="PANTHER" id="PTHR47966:SF51">
    <property type="entry name" value="BETA-SITE APP-CLEAVING ENZYME, ISOFORM A-RELATED"/>
    <property type="match status" value="1"/>
</dbReference>
<evidence type="ECO:0000256" key="3">
    <source>
        <dbReference type="PIRSR" id="PIRSR601461-1"/>
    </source>
</evidence>
<dbReference type="PANTHER" id="PTHR47966">
    <property type="entry name" value="BETA-SITE APP-CLEAVING ENZYME, ISOFORM A-RELATED"/>
    <property type="match status" value="1"/>
</dbReference>
<dbReference type="CDD" id="cd05471">
    <property type="entry name" value="pepsin_like"/>
    <property type="match status" value="1"/>
</dbReference>
<dbReference type="GO" id="GO:0006508">
    <property type="term" value="P:proteolysis"/>
    <property type="evidence" value="ECO:0007669"/>
    <property type="project" value="UniProtKB-KW"/>
</dbReference>
<feature type="disulfide bond" evidence="4">
    <location>
        <begin position="117"/>
        <end position="122"/>
    </location>
</feature>
<dbReference type="AlphaFoldDB" id="A0A401GED0"/>
<dbReference type="OrthoDB" id="15189at2759"/>
<dbReference type="FunFam" id="2.40.70.10:FF:000008">
    <property type="entry name" value="Cathepsin D"/>
    <property type="match status" value="1"/>
</dbReference>
<dbReference type="Gene3D" id="2.40.70.10">
    <property type="entry name" value="Acid Proteases"/>
    <property type="match status" value="2"/>
</dbReference>
<comment type="similarity">
    <text evidence="1 5">Belongs to the peptidase A1 family.</text>
</comment>
<dbReference type="FunCoup" id="A0A401GED0">
    <property type="interactions" value="50"/>
</dbReference>
<comment type="caution">
    <text evidence="7">The sequence shown here is derived from an EMBL/GenBank/DDBJ whole genome shotgun (WGS) entry which is preliminary data.</text>
</comment>
<dbReference type="InterPro" id="IPR001969">
    <property type="entry name" value="Aspartic_peptidase_AS"/>
</dbReference>
<feature type="active site" evidence="3">
    <location>
        <position position="104"/>
    </location>
</feature>
<keyword evidence="5 7" id="KW-0645">Protease</keyword>
<evidence type="ECO:0000313" key="8">
    <source>
        <dbReference type="Proteomes" id="UP000287166"/>
    </source>
</evidence>
<evidence type="ECO:0000256" key="1">
    <source>
        <dbReference type="ARBA" id="ARBA00007447"/>
    </source>
</evidence>
<keyword evidence="8" id="KW-1185">Reference proteome</keyword>
<dbReference type="GO" id="GO:0004190">
    <property type="term" value="F:aspartic-type endopeptidase activity"/>
    <property type="evidence" value="ECO:0007669"/>
    <property type="project" value="UniProtKB-KW"/>
</dbReference>
<feature type="active site" evidence="3">
    <location>
        <position position="283"/>
    </location>
</feature>
<evidence type="ECO:0000259" key="6">
    <source>
        <dbReference type="PROSITE" id="PS51767"/>
    </source>
</evidence>
<name>A0A401GED0_9APHY</name>
<dbReference type="STRING" id="139825.A0A401GED0"/>
<dbReference type="PRINTS" id="PR00792">
    <property type="entry name" value="PEPSIN"/>
</dbReference>
<dbReference type="InterPro" id="IPR033121">
    <property type="entry name" value="PEPTIDASE_A1"/>
</dbReference>
<dbReference type="InterPro" id="IPR034164">
    <property type="entry name" value="Pepsin-like_dom"/>
</dbReference>
<dbReference type="SUPFAM" id="SSF50630">
    <property type="entry name" value="Acid proteases"/>
    <property type="match status" value="1"/>
</dbReference>
<organism evidence="7 8">
    <name type="scientific">Sparassis crispa</name>
    <dbReference type="NCBI Taxonomy" id="139825"/>
    <lineage>
        <taxon>Eukaryota</taxon>
        <taxon>Fungi</taxon>
        <taxon>Dikarya</taxon>
        <taxon>Basidiomycota</taxon>
        <taxon>Agaricomycotina</taxon>
        <taxon>Agaricomycetes</taxon>
        <taxon>Polyporales</taxon>
        <taxon>Sparassidaceae</taxon>
        <taxon>Sparassis</taxon>
    </lineage>
</organism>
<dbReference type="Proteomes" id="UP000287166">
    <property type="component" value="Unassembled WGS sequence"/>
</dbReference>
<evidence type="ECO:0000256" key="4">
    <source>
        <dbReference type="PIRSR" id="PIRSR601461-2"/>
    </source>
</evidence>
<reference evidence="7 8" key="1">
    <citation type="journal article" date="2018" name="Sci. Rep.">
        <title>Genome sequence of the cauliflower mushroom Sparassis crispa (Hanabiratake) and its association with beneficial usage.</title>
        <authorList>
            <person name="Kiyama R."/>
            <person name="Furutani Y."/>
            <person name="Kawaguchi K."/>
            <person name="Nakanishi T."/>
        </authorList>
    </citation>
    <scope>NUCLEOTIDE SEQUENCE [LARGE SCALE GENOMIC DNA]</scope>
</reference>
<dbReference type="PROSITE" id="PS00141">
    <property type="entry name" value="ASP_PROTEASE"/>
    <property type="match status" value="1"/>
</dbReference>
<feature type="domain" description="Peptidase A1" evidence="6">
    <location>
        <begin position="86"/>
        <end position="392"/>
    </location>
</feature>
<keyword evidence="5" id="KW-0378">Hydrolase</keyword>
<sequence>MTSVCSLLSSLRSLSLPDGTFNHEEAIIQTVKTQNKHRQNLINLERNVGRAAFPPGAEIKPLATVPSSLQARQNEPLIDEENGLEWTDNIAIGTPSQPFLIDFDTGSSDLWVPSPQCTSNVCQGKHKYNAGSSSTSTERPGTFSIQYGDQSTVSGPIYTDTVDVAGVTVKSQYFSAVTELSSEFQDDPVDGLLGLAYPKISNLNQTPFFNNAYEQGAVPEDVFSFKLASTGSELYLGGTNSKLYTGSVEYHDIDTTTGFWQPMDASAIVNGIPVVNSIDTIIDTGTTIMYGPPALVALFYLAIPGSVLFDPVNGYYAYPCAQPPSVAFNWGGKNWAVSAESFSLGTIGLGYCAGALAGKDLGFGPDTFLLGDSFIVNVYTVFSFAQSAVGFADLA</sequence>
<evidence type="ECO:0000256" key="2">
    <source>
        <dbReference type="ARBA" id="ARBA00022750"/>
    </source>
</evidence>
<dbReference type="InParanoid" id="A0A401GED0"/>
<evidence type="ECO:0000256" key="5">
    <source>
        <dbReference type="RuleBase" id="RU000454"/>
    </source>
</evidence>
<dbReference type="RefSeq" id="XP_027611376.1">
    <property type="nucleotide sequence ID" value="XM_027755575.1"/>
</dbReference>
<dbReference type="PROSITE" id="PS51767">
    <property type="entry name" value="PEPTIDASE_A1"/>
    <property type="match status" value="1"/>
</dbReference>
<protein>
    <submittedName>
        <fullName evidence="7">Aspartic protease</fullName>
    </submittedName>
</protein>
<dbReference type="InterPro" id="IPR021109">
    <property type="entry name" value="Peptidase_aspartic_dom_sf"/>
</dbReference>
<keyword evidence="4" id="KW-1015">Disulfide bond</keyword>
<keyword evidence="2 5" id="KW-0064">Aspartyl protease</keyword>
<dbReference type="Pfam" id="PF00026">
    <property type="entry name" value="Asp"/>
    <property type="match status" value="1"/>
</dbReference>